<dbReference type="NCBIfam" id="NF008823">
    <property type="entry name" value="PRK11873.1"/>
    <property type="match status" value="1"/>
</dbReference>
<dbReference type="PANTHER" id="PTHR43675">
    <property type="entry name" value="ARSENITE METHYLTRANSFERASE"/>
    <property type="match status" value="1"/>
</dbReference>
<dbReference type="EMBL" id="LSZW01000035">
    <property type="protein sequence ID" value="KXK66689.1"/>
    <property type="molecule type" value="Genomic_DNA"/>
</dbReference>
<name>A0A136Q7T6_9FIRM</name>
<comment type="catalytic activity">
    <reaction evidence="7">
        <text>arsenic triglutathione + 2 [thioredoxin]-dithiol + 2 S-adenosyl-L-methionine + H2O = dimethylarsinous acid + 2 [thioredoxin]-disulfide + 3 glutathione + 2 S-adenosyl-L-homocysteine + 2 H(+)</text>
        <dbReference type="Rhea" id="RHEA:69464"/>
        <dbReference type="Rhea" id="RHEA-COMP:10698"/>
        <dbReference type="Rhea" id="RHEA-COMP:10700"/>
        <dbReference type="ChEBI" id="CHEBI:15377"/>
        <dbReference type="ChEBI" id="CHEBI:15378"/>
        <dbReference type="ChEBI" id="CHEBI:23808"/>
        <dbReference type="ChEBI" id="CHEBI:29950"/>
        <dbReference type="ChEBI" id="CHEBI:50058"/>
        <dbReference type="ChEBI" id="CHEBI:57856"/>
        <dbReference type="ChEBI" id="CHEBI:57925"/>
        <dbReference type="ChEBI" id="CHEBI:59789"/>
        <dbReference type="ChEBI" id="CHEBI:183640"/>
        <dbReference type="EC" id="2.1.1.137"/>
    </reaction>
</comment>
<dbReference type="Pfam" id="PF13847">
    <property type="entry name" value="Methyltransf_31"/>
    <property type="match status" value="1"/>
</dbReference>
<keyword evidence="2" id="KW-0949">S-adenosyl-L-methionine</keyword>
<dbReference type="Gene3D" id="3.40.50.150">
    <property type="entry name" value="Vaccinia Virus protein VP39"/>
    <property type="match status" value="1"/>
</dbReference>
<reference evidence="10 11" key="1">
    <citation type="submission" date="2016-02" db="EMBL/GenBank/DDBJ databases">
        <authorList>
            <person name="Wen L."/>
            <person name="He K."/>
            <person name="Yang H."/>
        </authorList>
    </citation>
    <scope>NUCLEOTIDE SEQUENCE [LARGE SCALE GENOMIC DNA]</scope>
    <source>
        <strain evidence="10 11">DSM 22607</strain>
    </source>
</reference>
<dbReference type="GO" id="GO:0030791">
    <property type="term" value="F:arsenite methyltransferase activity"/>
    <property type="evidence" value="ECO:0007669"/>
    <property type="project" value="UniProtKB-EC"/>
</dbReference>
<dbReference type="CDD" id="cd02440">
    <property type="entry name" value="AdoMet_MTases"/>
    <property type="match status" value="1"/>
</dbReference>
<dbReference type="InterPro" id="IPR026669">
    <property type="entry name" value="Arsenite_MeTrfase-like"/>
</dbReference>
<keyword evidence="11" id="KW-1185">Reference proteome</keyword>
<dbReference type="PANTHER" id="PTHR43675:SF8">
    <property type="entry name" value="ARSENITE METHYLTRANSFERASE"/>
    <property type="match status" value="1"/>
</dbReference>
<accession>A0A136Q7T6</accession>
<evidence type="ECO:0000256" key="8">
    <source>
        <dbReference type="ARBA" id="ARBA00048428"/>
    </source>
</evidence>
<keyword evidence="10" id="KW-0489">Methyltransferase</keyword>
<dbReference type="InterPro" id="IPR029063">
    <property type="entry name" value="SAM-dependent_MTases_sf"/>
</dbReference>
<dbReference type="SUPFAM" id="SSF53335">
    <property type="entry name" value="S-adenosyl-L-methionine-dependent methyltransferases"/>
    <property type="match status" value="1"/>
</dbReference>
<dbReference type="Proteomes" id="UP000070366">
    <property type="component" value="Unassembled WGS sequence"/>
</dbReference>
<dbReference type="GO" id="GO:0032259">
    <property type="term" value="P:methylation"/>
    <property type="evidence" value="ECO:0007669"/>
    <property type="project" value="UniProtKB-KW"/>
</dbReference>
<evidence type="ECO:0000256" key="6">
    <source>
        <dbReference type="ARBA" id="ARBA00047941"/>
    </source>
</evidence>
<dbReference type="AlphaFoldDB" id="A0A136Q7T6"/>
<evidence type="ECO:0000313" key="11">
    <source>
        <dbReference type="Proteomes" id="UP000070366"/>
    </source>
</evidence>
<dbReference type="KEGG" id="cmiu:B1H56_07005"/>
<comment type="similarity">
    <text evidence="3">Belongs to the methyltransferase superfamily. Arsenite methyltransferase family.</text>
</comment>
<feature type="domain" description="Methyltransferase" evidence="9">
    <location>
        <begin position="72"/>
        <end position="218"/>
    </location>
</feature>
<sequence length="269" mass="29286">MSNNKNMKDEIKKYYGGIASEVTTGTGEAPCCCCKPQKSQVLYDDEYLEGLPEEALKASIGCANPIFLANIQQGETVLDLGSGGGIDVLISAKYAGETGKVYGLDMTDEMLHLANENKARSGKKNVEFIKGYIEDIPLDDNTVDVVTSNCVINLSEDKSAVLCETYRVLKPGGRIAIADVVELKPVRAELRKNAQLWVGCISGALSIETYTQKLEAAGFKNIEITIVDSYTKEFLRDFATNKGLEFGLSDEDANELDNAFASAYVKAYK</sequence>
<evidence type="ECO:0000256" key="1">
    <source>
        <dbReference type="ARBA" id="ARBA00022679"/>
    </source>
</evidence>
<keyword evidence="1 10" id="KW-0808">Transferase</keyword>
<protein>
    <recommendedName>
        <fullName evidence="5">Arsenite methyltransferase</fullName>
        <ecNumber evidence="4">2.1.1.137</ecNumber>
    </recommendedName>
</protein>
<evidence type="ECO:0000313" key="10">
    <source>
        <dbReference type="EMBL" id="KXK66689.1"/>
    </source>
</evidence>
<comment type="catalytic activity">
    <reaction evidence="8">
        <text>arsenic triglutathione + 3 [thioredoxin]-dithiol + 3 S-adenosyl-L-methionine = trimethylarsine + 3 [thioredoxin]-disulfide + 3 glutathione + 3 S-adenosyl-L-homocysteine + 3 H(+)</text>
        <dbReference type="Rhea" id="RHEA:69432"/>
        <dbReference type="Rhea" id="RHEA-COMP:10698"/>
        <dbReference type="Rhea" id="RHEA-COMP:10700"/>
        <dbReference type="ChEBI" id="CHEBI:15378"/>
        <dbReference type="ChEBI" id="CHEBI:27130"/>
        <dbReference type="ChEBI" id="CHEBI:29950"/>
        <dbReference type="ChEBI" id="CHEBI:50058"/>
        <dbReference type="ChEBI" id="CHEBI:57856"/>
        <dbReference type="ChEBI" id="CHEBI:57925"/>
        <dbReference type="ChEBI" id="CHEBI:59789"/>
        <dbReference type="ChEBI" id="CHEBI:183640"/>
        <dbReference type="EC" id="2.1.1.137"/>
    </reaction>
</comment>
<dbReference type="EC" id="2.1.1.137" evidence="4"/>
<proteinExistence type="inferred from homology"/>
<dbReference type="InterPro" id="IPR025714">
    <property type="entry name" value="Methyltranfer_dom"/>
</dbReference>
<dbReference type="PATRIC" id="fig|626937.4.peg.510"/>
<gene>
    <name evidence="10" type="ORF">HMPREF3293_00520</name>
</gene>
<evidence type="ECO:0000256" key="7">
    <source>
        <dbReference type="ARBA" id="ARBA00047943"/>
    </source>
</evidence>
<evidence type="ECO:0000256" key="3">
    <source>
        <dbReference type="ARBA" id="ARBA00034487"/>
    </source>
</evidence>
<evidence type="ECO:0000256" key="5">
    <source>
        <dbReference type="ARBA" id="ARBA00034545"/>
    </source>
</evidence>
<evidence type="ECO:0000256" key="4">
    <source>
        <dbReference type="ARBA" id="ARBA00034521"/>
    </source>
</evidence>
<organism evidence="10 11">
    <name type="scientific">Christensenella minuta</name>
    <dbReference type="NCBI Taxonomy" id="626937"/>
    <lineage>
        <taxon>Bacteria</taxon>
        <taxon>Bacillati</taxon>
        <taxon>Bacillota</taxon>
        <taxon>Clostridia</taxon>
        <taxon>Christensenellales</taxon>
        <taxon>Christensenellaceae</taxon>
        <taxon>Christensenella</taxon>
    </lineage>
</organism>
<evidence type="ECO:0000256" key="2">
    <source>
        <dbReference type="ARBA" id="ARBA00022691"/>
    </source>
</evidence>
<dbReference type="RefSeq" id="WP_066522983.1">
    <property type="nucleotide sequence ID" value="NZ_CABMOF010000011.1"/>
</dbReference>
<dbReference type="STRING" id="626937.HMPREF3293_00520"/>
<dbReference type="OrthoDB" id="9772751at2"/>
<comment type="catalytic activity">
    <reaction evidence="6">
        <text>arsenic triglutathione + [thioredoxin]-dithiol + S-adenosyl-L-methionine + 2 H2O = methylarsonous acid + [thioredoxin]-disulfide + 3 glutathione + S-adenosyl-L-homocysteine + H(+)</text>
        <dbReference type="Rhea" id="RHEA:69460"/>
        <dbReference type="Rhea" id="RHEA-COMP:10698"/>
        <dbReference type="Rhea" id="RHEA-COMP:10700"/>
        <dbReference type="ChEBI" id="CHEBI:15377"/>
        <dbReference type="ChEBI" id="CHEBI:15378"/>
        <dbReference type="ChEBI" id="CHEBI:17826"/>
        <dbReference type="ChEBI" id="CHEBI:29950"/>
        <dbReference type="ChEBI" id="CHEBI:50058"/>
        <dbReference type="ChEBI" id="CHEBI:57856"/>
        <dbReference type="ChEBI" id="CHEBI:57925"/>
        <dbReference type="ChEBI" id="CHEBI:59789"/>
        <dbReference type="ChEBI" id="CHEBI:183640"/>
        <dbReference type="EC" id="2.1.1.137"/>
    </reaction>
</comment>
<evidence type="ECO:0000259" key="9">
    <source>
        <dbReference type="Pfam" id="PF13847"/>
    </source>
</evidence>
<comment type="caution">
    <text evidence="10">The sequence shown here is derived from an EMBL/GenBank/DDBJ whole genome shotgun (WGS) entry which is preliminary data.</text>
</comment>